<dbReference type="InterPro" id="IPR001969">
    <property type="entry name" value="Aspartic_peptidase_AS"/>
</dbReference>
<proteinExistence type="inferred from homology"/>
<keyword evidence="2" id="KW-0645">Protease</keyword>
<evidence type="ECO:0000256" key="1">
    <source>
        <dbReference type="ARBA" id="ARBA00009136"/>
    </source>
</evidence>
<dbReference type="Pfam" id="PF09668">
    <property type="entry name" value="Asp_protease"/>
    <property type="match status" value="1"/>
</dbReference>
<evidence type="ECO:0000313" key="6">
    <source>
        <dbReference type="EMBL" id="KGG52197.1"/>
    </source>
</evidence>
<dbReference type="Gene3D" id="2.40.70.10">
    <property type="entry name" value="Acid Proteases"/>
    <property type="match status" value="1"/>
</dbReference>
<dbReference type="RefSeq" id="XP_013238624.1">
    <property type="nucleotide sequence ID" value="XM_013383170.1"/>
</dbReference>
<evidence type="ECO:0000313" key="7">
    <source>
        <dbReference type="Proteomes" id="UP000029725"/>
    </source>
</evidence>
<dbReference type="PANTHER" id="PTHR12917:SF1">
    <property type="entry name" value="AT13091P"/>
    <property type="match status" value="1"/>
</dbReference>
<comment type="caution">
    <text evidence="6">The sequence shown here is derived from an EMBL/GenBank/DDBJ whole genome shotgun (WGS) entry which is preliminary data.</text>
</comment>
<feature type="domain" description="Peptidase A2" evidence="5">
    <location>
        <begin position="116"/>
        <end position="206"/>
    </location>
</feature>
<dbReference type="Proteomes" id="UP000029725">
    <property type="component" value="Unassembled WGS sequence"/>
</dbReference>
<name>A0A098VT72_9MICR</name>
<reference evidence="6 7" key="1">
    <citation type="submission" date="2014-04" db="EMBL/GenBank/DDBJ databases">
        <title>A new species of microsporidia sheds light on the evolution of extreme parasitism.</title>
        <authorList>
            <person name="Haag K.L."/>
            <person name="James T.Y."/>
            <person name="Larsson R."/>
            <person name="Schaer T.M."/>
            <person name="Refardt D."/>
            <person name="Pombert J.-F."/>
            <person name="Ebert D."/>
        </authorList>
    </citation>
    <scope>NUCLEOTIDE SEQUENCE [LARGE SCALE GENOMIC DNA]</scope>
    <source>
        <strain evidence="6 7">UGP3</strain>
        <tissue evidence="6">Spores</tissue>
    </source>
</reference>
<dbReference type="PROSITE" id="PS00141">
    <property type="entry name" value="ASP_PROTEASE"/>
    <property type="match status" value="1"/>
</dbReference>
<accession>A0A098VT72</accession>
<dbReference type="InterPro" id="IPR001995">
    <property type="entry name" value="Peptidase_A2_cat"/>
</dbReference>
<dbReference type="PROSITE" id="PS50175">
    <property type="entry name" value="ASP_PROT_RETROV"/>
    <property type="match status" value="1"/>
</dbReference>
<sequence>MQKTGLETFHLYLPDEKKNIELDDNSLTVGNVFKQNITSVIGIIPPKGKTLGVAKQKKKERLSSVLSNELSTFFSPKNPQISTQDQNLYHALEHFPESFGRVVLLFIKVSLAGSSYTALIDTGAQASIICSSIIASNHEISKAVDKRFFGTANGVGQSKILGKVHSIELILWQELQKKEAVVLPCGFHVMDMTNSGKIEIILGLDMLKRHQVILDLGNNCLSVHGYKIKFLSEWELPDNLK</sequence>
<dbReference type="VEuPathDB" id="MicrosporidiaDB:DI09_1p470"/>
<dbReference type="GO" id="GO:0006508">
    <property type="term" value="P:proteolysis"/>
    <property type="evidence" value="ECO:0007669"/>
    <property type="project" value="UniProtKB-KW"/>
</dbReference>
<dbReference type="OrthoDB" id="1047367at2759"/>
<dbReference type="GeneID" id="25258937"/>
<dbReference type="EMBL" id="JMKJ01000111">
    <property type="protein sequence ID" value="KGG52197.1"/>
    <property type="molecule type" value="Genomic_DNA"/>
</dbReference>
<organism evidence="6 7">
    <name type="scientific">Mitosporidium daphniae</name>
    <dbReference type="NCBI Taxonomy" id="1485682"/>
    <lineage>
        <taxon>Eukaryota</taxon>
        <taxon>Fungi</taxon>
        <taxon>Fungi incertae sedis</taxon>
        <taxon>Microsporidia</taxon>
        <taxon>Mitosporidium</taxon>
    </lineage>
</organism>
<keyword evidence="3" id="KW-0064">Aspartyl protease</keyword>
<dbReference type="HOGENOM" id="CLU_1152018_0_0_1"/>
<evidence type="ECO:0000256" key="3">
    <source>
        <dbReference type="ARBA" id="ARBA00022750"/>
    </source>
</evidence>
<dbReference type="SUPFAM" id="SSF50630">
    <property type="entry name" value="Acid proteases"/>
    <property type="match status" value="1"/>
</dbReference>
<evidence type="ECO:0000256" key="4">
    <source>
        <dbReference type="ARBA" id="ARBA00022801"/>
    </source>
</evidence>
<gene>
    <name evidence="6" type="ORF">DI09_1p470</name>
</gene>
<dbReference type="GO" id="GO:0004190">
    <property type="term" value="F:aspartic-type endopeptidase activity"/>
    <property type="evidence" value="ECO:0007669"/>
    <property type="project" value="UniProtKB-KW"/>
</dbReference>
<evidence type="ECO:0000259" key="5">
    <source>
        <dbReference type="PROSITE" id="PS50175"/>
    </source>
</evidence>
<dbReference type="AlphaFoldDB" id="A0A098VT72"/>
<keyword evidence="7" id="KW-1185">Reference proteome</keyword>
<evidence type="ECO:0000256" key="2">
    <source>
        <dbReference type="ARBA" id="ARBA00022670"/>
    </source>
</evidence>
<dbReference type="InterPro" id="IPR019103">
    <property type="entry name" value="Peptidase_aspartic_DDI1-type"/>
</dbReference>
<protein>
    <submittedName>
        <fullName evidence="6">DNA-damage inducible protein 2-related protein</fullName>
    </submittedName>
</protein>
<dbReference type="InterPro" id="IPR021109">
    <property type="entry name" value="Peptidase_aspartic_dom_sf"/>
</dbReference>
<keyword evidence="4" id="KW-0378">Hydrolase</keyword>
<comment type="similarity">
    <text evidence="1">Belongs to the DDI1 family.</text>
</comment>
<dbReference type="PANTHER" id="PTHR12917">
    <property type="entry name" value="ASPARTYL PROTEASE DDI-RELATED"/>
    <property type="match status" value="1"/>
</dbReference>